<feature type="domain" description="C2H2-type" evidence="1">
    <location>
        <begin position="167"/>
        <end position="191"/>
    </location>
</feature>
<dbReference type="Proteomes" id="UP001211907">
    <property type="component" value="Unassembled WGS sequence"/>
</dbReference>
<evidence type="ECO:0000313" key="3">
    <source>
        <dbReference type="Proteomes" id="UP001211907"/>
    </source>
</evidence>
<evidence type="ECO:0000259" key="1">
    <source>
        <dbReference type="PROSITE" id="PS00028"/>
    </source>
</evidence>
<gene>
    <name evidence="2" type="ORF">HK100_012195</name>
</gene>
<reference evidence="2" key="1">
    <citation type="submission" date="2020-05" db="EMBL/GenBank/DDBJ databases">
        <title>Phylogenomic resolution of chytrid fungi.</title>
        <authorList>
            <person name="Stajich J.E."/>
            <person name="Amses K."/>
            <person name="Simmons R."/>
            <person name="Seto K."/>
            <person name="Myers J."/>
            <person name="Bonds A."/>
            <person name="Quandt C.A."/>
            <person name="Barry K."/>
            <person name="Liu P."/>
            <person name="Grigoriev I."/>
            <person name="Longcore J.E."/>
            <person name="James T.Y."/>
        </authorList>
    </citation>
    <scope>NUCLEOTIDE SEQUENCE</scope>
    <source>
        <strain evidence="2">JEL0513</strain>
    </source>
</reference>
<dbReference type="PROSITE" id="PS00028">
    <property type="entry name" value="ZINC_FINGER_C2H2_1"/>
    <property type="match status" value="1"/>
</dbReference>
<dbReference type="AlphaFoldDB" id="A0AAD5T124"/>
<keyword evidence="3" id="KW-1185">Reference proteome</keyword>
<organism evidence="2 3">
    <name type="scientific">Physocladia obscura</name>
    <dbReference type="NCBI Taxonomy" id="109957"/>
    <lineage>
        <taxon>Eukaryota</taxon>
        <taxon>Fungi</taxon>
        <taxon>Fungi incertae sedis</taxon>
        <taxon>Chytridiomycota</taxon>
        <taxon>Chytridiomycota incertae sedis</taxon>
        <taxon>Chytridiomycetes</taxon>
        <taxon>Chytridiales</taxon>
        <taxon>Chytriomycetaceae</taxon>
        <taxon>Physocladia</taxon>
    </lineage>
</organism>
<dbReference type="EMBL" id="JADGJH010000847">
    <property type="protein sequence ID" value="KAJ3121897.1"/>
    <property type="molecule type" value="Genomic_DNA"/>
</dbReference>
<accession>A0AAD5T124</accession>
<proteinExistence type="predicted"/>
<sequence length="196" mass="22491">MRGILRIKDLIDQDATHDYTSTPLSPQESYEASKLQSTTILSNSACEPEQPRDNLNQMKVRMDEKTNGIENHDNFEPRPKVNIEDGGSFAPRILSYNNNQLMMQYPDYSGQLSPILPSIPVPPFRISQTNSCIVCGHPSVGVCSVCRKGSRINMWFFDESEEYPYICEFETCTSKFRRLKDLRRHLAGMKHRVDIK</sequence>
<evidence type="ECO:0000313" key="2">
    <source>
        <dbReference type="EMBL" id="KAJ3121897.1"/>
    </source>
</evidence>
<dbReference type="InterPro" id="IPR013087">
    <property type="entry name" value="Znf_C2H2_type"/>
</dbReference>
<comment type="caution">
    <text evidence="2">The sequence shown here is derived from an EMBL/GenBank/DDBJ whole genome shotgun (WGS) entry which is preliminary data.</text>
</comment>
<protein>
    <recommendedName>
        <fullName evidence="1">C2H2-type domain-containing protein</fullName>
    </recommendedName>
</protein>
<name>A0AAD5T124_9FUNG</name>
<dbReference type="Gene3D" id="3.30.160.60">
    <property type="entry name" value="Classic Zinc Finger"/>
    <property type="match status" value="1"/>
</dbReference>